<sequence length="223" mass="24924">MPEESMLGFEQAFGVLRQFTRSRSAASRAVEHCELCSAGLHHDHPHLVELANRQILCACDACALLFDGLEKSKFKRVSRTPQYLASFEMTDGQWESLMIPINMAFLFRSSIENRTVALYPSPAGSVESLLPLDAWEEIAANNPVLRLLKPDIEALLVNRVGHAHGLRDAEYYIAPIDECYKLVGLIRTNWKGLSGGTEVWTEVARFFAELRSKSEVMRGGVNA</sequence>
<dbReference type="EMBL" id="CP121196">
    <property type="protein sequence ID" value="XBH19075.1"/>
    <property type="molecule type" value="Genomic_DNA"/>
</dbReference>
<name>A0AAU7DN44_9BACT</name>
<dbReference type="RefSeq" id="WP_348264290.1">
    <property type="nucleotide sequence ID" value="NZ_CP121196.1"/>
</dbReference>
<gene>
    <name evidence="1" type="ORF">P8935_07085</name>
</gene>
<dbReference type="AlphaFoldDB" id="A0AAU7DN44"/>
<organism evidence="1">
    <name type="scientific">Telmatobacter sp. DSM 110680</name>
    <dbReference type="NCBI Taxonomy" id="3036704"/>
    <lineage>
        <taxon>Bacteria</taxon>
        <taxon>Pseudomonadati</taxon>
        <taxon>Acidobacteriota</taxon>
        <taxon>Terriglobia</taxon>
        <taxon>Terriglobales</taxon>
        <taxon>Acidobacteriaceae</taxon>
        <taxon>Telmatobacter</taxon>
    </lineage>
</organism>
<evidence type="ECO:0000313" key="1">
    <source>
        <dbReference type="EMBL" id="XBH19075.1"/>
    </source>
</evidence>
<reference evidence="1" key="1">
    <citation type="submission" date="2023-03" db="EMBL/GenBank/DDBJ databases">
        <title>Edaphobacter sp.</title>
        <authorList>
            <person name="Huber K.J."/>
            <person name="Papendorf J."/>
            <person name="Pilke C."/>
            <person name="Bunk B."/>
            <person name="Sproeer C."/>
            <person name="Pester M."/>
        </authorList>
    </citation>
    <scope>NUCLEOTIDE SEQUENCE</scope>
    <source>
        <strain evidence="1">DSM 110680</strain>
    </source>
</reference>
<accession>A0AAU7DN44</accession>
<proteinExistence type="predicted"/>
<dbReference type="InterPro" id="IPR045991">
    <property type="entry name" value="DUF5947"/>
</dbReference>
<protein>
    <submittedName>
        <fullName evidence="1">DUF5947 family protein</fullName>
    </submittedName>
</protein>
<dbReference type="Pfam" id="PF19372">
    <property type="entry name" value="DUF5947"/>
    <property type="match status" value="1"/>
</dbReference>